<gene>
    <name evidence="1" type="ORF">JAO71_11610</name>
</gene>
<dbReference type="RefSeq" id="WP_203000950.1">
    <property type="nucleotide sequence ID" value="NZ_JAEMEF010000010.1"/>
</dbReference>
<evidence type="ECO:0000313" key="2">
    <source>
        <dbReference type="Proteomes" id="UP000605013"/>
    </source>
</evidence>
<dbReference type="Proteomes" id="UP000605013">
    <property type="component" value="Unassembled WGS sequence"/>
</dbReference>
<name>A0ABS1WMW0_9FLAO</name>
<keyword evidence="2" id="KW-1185">Reference proteome</keyword>
<accession>A0ABS1WMW0</accession>
<organism evidence="1 2">
    <name type="scientific">Olleya sediminilitoris</name>
    <dbReference type="NCBI Taxonomy" id="2795739"/>
    <lineage>
        <taxon>Bacteria</taxon>
        <taxon>Pseudomonadati</taxon>
        <taxon>Bacteroidota</taxon>
        <taxon>Flavobacteriia</taxon>
        <taxon>Flavobacteriales</taxon>
        <taxon>Flavobacteriaceae</taxon>
    </lineage>
</organism>
<reference evidence="1 2" key="1">
    <citation type="submission" date="2020-12" db="EMBL/GenBank/DDBJ databases">
        <title>Olleya sediminilitoris sp. nov., isolated from a tidal flat.</title>
        <authorList>
            <person name="Park S."/>
            <person name="Yoon J.-H."/>
        </authorList>
    </citation>
    <scope>NUCLEOTIDE SEQUENCE [LARGE SCALE GENOMIC DNA]</scope>
    <source>
        <strain evidence="1 2">YSTF-M6</strain>
    </source>
</reference>
<dbReference type="EMBL" id="JAEMEF010000010">
    <property type="protein sequence ID" value="MBL7560449.1"/>
    <property type="molecule type" value="Genomic_DNA"/>
</dbReference>
<comment type="caution">
    <text evidence="1">The sequence shown here is derived from an EMBL/GenBank/DDBJ whole genome shotgun (WGS) entry which is preliminary data.</text>
</comment>
<sequence>MKKLLSLLTITFLFASCSKTIDEAYLVPKDAIGVMYINLESLSKKSQDLDFSKLSINTIIEDKAPEEIKDFVNQLMTQDNINNTFRKEYILGFGSFKRMSGVGGLILPIKDAASFEAFIKPMIDKLSNLEKEDNVGKDNAYTVYSDREFAIGYNDKTALIIGANNYAAAELKDLTDLERQESILATNYFDDFFDTKQDIGVHVTSTPLGDTFDGILNAFSGFDIDLENNNITYYGSFENDHLHTDTKLKLNNDIKSLIAYDKWMTTSYSKSMLNALPNDPLVVTKMSIDFEAFYEHIVSLQDNKLLPVQIREELKKNMERSDREASKEIGMTTSDFTALFDETIMFALTEGKTVKDSVYSYDYYSREESYKLIEKKVPNMYGAIAIKDKSKVSNFLSLIKEKGAPLQEISKDYYRVDNEAFVVITDDLILITNDEERASQMKNNGQLTNNLSDFKHKDKLSHSMYVYSKGNIGAITNDFSSSLTNMFNPYGRYNTYDSNNAMSKLSETSNELYEKYYGEIHYFVDVDGSESFLYTKGGKNSLIQSIKYGDELAKTMSTFEDDLKEEEVTEEVIEEIIEIEEVEETTN</sequence>
<proteinExistence type="predicted"/>
<dbReference type="PROSITE" id="PS51257">
    <property type="entry name" value="PROKAR_LIPOPROTEIN"/>
    <property type="match status" value="1"/>
</dbReference>
<evidence type="ECO:0000313" key="1">
    <source>
        <dbReference type="EMBL" id="MBL7560449.1"/>
    </source>
</evidence>
<protein>
    <submittedName>
        <fullName evidence="1">DUF4836 family protein</fullName>
    </submittedName>
</protein>